<dbReference type="Proteomes" id="UP000250241">
    <property type="component" value="Chromosome"/>
</dbReference>
<keyword evidence="2" id="KW-0732">Signal</keyword>
<feature type="signal peptide" evidence="2">
    <location>
        <begin position="1"/>
        <end position="27"/>
    </location>
</feature>
<dbReference type="AlphaFoldDB" id="A0A2Z5R306"/>
<gene>
    <name evidence="3" type="ORF">RA11412_2713</name>
</gene>
<protein>
    <submittedName>
        <fullName evidence="3">Uncharacterized protein</fullName>
    </submittedName>
</protein>
<name>A0A2Z5R306_9MICC</name>
<evidence type="ECO:0000313" key="3">
    <source>
        <dbReference type="EMBL" id="BAV89012.1"/>
    </source>
</evidence>
<reference evidence="3 4" key="1">
    <citation type="submission" date="2016-10" db="EMBL/GenBank/DDBJ databases">
        <title>Genome sequence of Rothia aeria strain JCM11412.</title>
        <authorList>
            <person name="Nambu T."/>
        </authorList>
    </citation>
    <scope>NUCLEOTIDE SEQUENCE [LARGE SCALE GENOMIC DNA]</scope>
    <source>
        <strain evidence="3 4">JCM 11412</strain>
    </source>
</reference>
<evidence type="ECO:0000313" key="4">
    <source>
        <dbReference type="Proteomes" id="UP000250241"/>
    </source>
</evidence>
<feature type="region of interest" description="Disordered" evidence="1">
    <location>
        <begin position="69"/>
        <end position="93"/>
    </location>
</feature>
<sequence>MLRYRKNLAIIAAISLALNLQGVGAVADEASSSGTVGNGKFTVTSSKIKAGQEHNYNVVIVAPTQGQGAVPAGQGVPGRQNAPDNGQQAAPEEAEGGAIAGILRCSLQPALEMAGENVTPDYGCTEKPAASDTGNAISRQQQIAARVRDGLDSLDISKPVLHNDFGLHAYTDLNINYYVTQAGVQTKETTILDEKVTIQVIPVSYQYTYGNGAVRTTSSAGAPGTRWDESEKNYTKTSTSYQFEKAGNFHSYVTVVYQARYRIGDNGPWMVAGTTEMRSEAMLLRVWEIDVHNVAKDCREDPYAWACPMNKNHPDYNNPNPKLAHPDPFTGQQWHKDNAGVGDTERGKNPAAENAAKS</sequence>
<dbReference type="KEGG" id="raj:RA11412_2713"/>
<dbReference type="EMBL" id="AP017895">
    <property type="protein sequence ID" value="BAV89012.1"/>
    <property type="molecule type" value="Genomic_DNA"/>
</dbReference>
<proteinExistence type="predicted"/>
<feature type="compositionally biased region" description="Basic and acidic residues" evidence="1">
    <location>
        <begin position="334"/>
        <end position="348"/>
    </location>
</feature>
<evidence type="ECO:0000256" key="1">
    <source>
        <dbReference type="SAM" id="MobiDB-lite"/>
    </source>
</evidence>
<feature type="chain" id="PRO_5016402644" evidence="2">
    <location>
        <begin position="28"/>
        <end position="358"/>
    </location>
</feature>
<accession>A0A2Z5R306</accession>
<evidence type="ECO:0000256" key="2">
    <source>
        <dbReference type="SAM" id="SignalP"/>
    </source>
</evidence>
<feature type="region of interest" description="Disordered" evidence="1">
    <location>
        <begin position="316"/>
        <end position="358"/>
    </location>
</feature>
<feature type="compositionally biased region" description="Low complexity" evidence="1">
    <location>
        <begin position="69"/>
        <end position="78"/>
    </location>
</feature>
<organism evidence="3 4">
    <name type="scientific">Rothia aeria</name>
    <dbReference type="NCBI Taxonomy" id="172042"/>
    <lineage>
        <taxon>Bacteria</taxon>
        <taxon>Bacillati</taxon>
        <taxon>Actinomycetota</taxon>
        <taxon>Actinomycetes</taxon>
        <taxon>Micrococcales</taxon>
        <taxon>Micrococcaceae</taxon>
        <taxon>Rothia</taxon>
    </lineage>
</organism>
<keyword evidence="4" id="KW-1185">Reference proteome</keyword>